<reference evidence="7 8" key="1">
    <citation type="submission" date="2019-01" db="EMBL/GenBank/DDBJ databases">
        <title>Intercellular communication is required for trap formation in the nematode-trapping fungus Duddingtonia flagrans.</title>
        <authorList>
            <person name="Youssar L."/>
            <person name="Wernet V."/>
            <person name="Hensel N."/>
            <person name="Hildebrandt H.-G."/>
            <person name="Fischer R."/>
        </authorList>
    </citation>
    <scope>NUCLEOTIDE SEQUENCE [LARGE SCALE GENOMIC DNA]</scope>
    <source>
        <strain evidence="7 8">CBS H-5679</strain>
    </source>
</reference>
<keyword evidence="2" id="KW-0645">Protease</keyword>
<dbReference type="InterPro" id="IPR000209">
    <property type="entry name" value="Peptidase_S8/S53_dom"/>
</dbReference>
<dbReference type="PROSITE" id="PS00138">
    <property type="entry name" value="SUBTILASE_SER"/>
    <property type="match status" value="1"/>
</dbReference>
<sequence>MVDSPEPRLLGFKTSFHEMLTVSQPPKAFDYQRDKLLERGSASWIYSGPLPNDEKNDDDLPNFIGNIPGSLANGYLWGYHGTAAAGKVVGSGYGLAPFADLFIVKIQTGRNSVSTELGLLDTLIKVYDDIKRSIDEDTDRSIKGAVISISSLFDLHVDEEDNKEWWDAVIGLYRDILEHFEHINPKVYLVVPAGNEDPGTPIIAYPTSLILNERAEKPGALKQCFVVGGVDRNGGRLFQEDPNVDFYAPAEELAIPLPPIDPKRPHLLDGIQLQEGGTSNATPLVAGLLAMLIGQGEIDPAVQMKAWAYPRKRGGHDVIWNGIREEMWAKAGGEYEPKDRKRPRPQDDPTEDV</sequence>
<protein>
    <recommendedName>
        <fullName evidence="6">Peptidase S8/S53 domain-containing protein</fullName>
    </recommendedName>
</protein>
<dbReference type="Proteomes" id="UP000283090">
    <property type="component" value="Unassembled WGS sequence"/>
</dbReference>
<proteinExistence type="inferred from homology"/>
<evidence type="ECO:0000256" key="3">
    <source>
        <dbReference type="ARBA" id="ARBA00022801"/>
    </source>
</evidence>
<keyword evidence="3" id="KW-0378">Hydrolase</keyword>
<dbReference type="InterPro" id="IPR050131">
    <property type="entry name" value="Peptidase_S8_subtilisin-like"/>
</dbReference>
<dbReference type="VEuPathDB" id="FungiDB:DFL_008748"/>
<dbReference type="GO" id="GO:0006508">
    <property type="term" value="P:proteolysis"/>
    <property type="evidence" value="ECO:0007669"/>
    <property type="project" value="UniProtKB-KW"/>
</dbReference>
<dbReference type="STRING" id="97331.A0A436ZPN4"/>
<comment type="similarity">
    <text evidence="1">Belongs to the peptidase S8 family.</text>
</comment>
<evidence type="ECO:0000313" key="7">
    <source>
        <dbReference type="EMBL" id="RVD80861.1"/>
    </source>
</evidence>
<dbReference type="InterPro" id="IPR036852">
    <property type="entry name" value="Peptidase_S8/S53_dom_sf"/>
</dbReference>
<dbReference type="PANTHER" id="PTHR43806:SF11">
    <property type="entry name" value="CEREVISIN-RELATED"/>
    <property type="match status" value="1"/>
</dbReference>
<dbReference type="InterPro" id="IPR023828">
    <property type="entry name" value="Peptidase_S8_Ser-AS"/>
</dbReference>
<feature type="region of interest" description="Disordered" evidence="5">
    <location>
        <begin position="330"/>
        <end position="353"/>
    </location>
</feature>
<dbReference type="AlphaFoldDB" id="A0A436ZPN4"/>
<evidence type="ECO:0000256" key="4">
    <source>
        <dbReference type="ARBA" id="ARBA00022825"/>
    </source>
</evidence>
<dbReference type="Gene3D" id="3.40.50.200">
    <property type="entry name" value="Peptidase S8/S53 domain"/>
    <property type="match status" value="1"/>
</dbReference>
<evidence type="ECO:0000256" key="5">
    <source>
        <dbReference type="SAM" id="MobiDB-lite"/>
    </source>
</evidence>
<dbReference type="EMBL" id="SAEB01000012">
    <property type="protein sequence ID" value="RVD80861.1"/>
    <property type="molecule type" value="Genomic_DNA"/>
</dbReference>
<comment type="caution">
    <text evidence="7">The sequence shown here is derived from an EMBL/GenBank/DDBJ whole genome shotgun (WGS) entry which is preliminary data.</text>
</comment>
<evidence type="ECO:0000313" key="8">
    <source>
        <dbReference type="Proteomes" id="UP000283090"/>
    </source>
</evidence>
<feature type="compositionally biased region" description="Basic and acidic residues" evidence="5">
    <location>
        <begin position="330"/>
        <end position="347"/>
    </location>
</feature>
<evidence type="ECO:0000259" key="6">
    <source>
        <dbReference type="Pfam" id="PF00082"/>
    </source>
</evidence>
<evidence type="ECO:0000256" key="2">
    <source>
        <dbReference type="ARBA" id="ARBA00022670"/>
    </source>
</evidence>
<dbReference type="OrthoDB" id="1896086at2759"/>
<dbReference type="CDD" id="cd00306">
    <property type="entry name" value="Peptidases_S8_S53"/>
    <property type="match status" value="1"/>
</dbReference>
<dbReference type="Pfam" id="PF00082">
    <property type="entry name" value="Peptidase_S8"/>
    <property type="match status" value="1"/>
</dbReference>
<name>A0A436ZPN4_ARTFL</name>
<evidence type="ECO:0000256" key="1">
    <source>
        <dbReference type="ARBA" id="ARBA00011073"/>
    </source>
</evidence>
<dbReference type="GO" id="GO:0004252">
    <property type="term" value="F:serine-type endopeptidase activity"/>
    <property type="evidence" value="ECO:0007669"/>
    <property type="project" value="InterPro"/>
</dbReference>
<gene>
    <name evidence="7" type="ORF">DFL_008748</name>
</gene>
<accession>A0A436ZPN4</accession>
<feature type="domain" description="Peptidase S8/S53" evidence="6">
    <location>
        <begin position="75"/>
        <end position="305"/>
    </location>
</feature>
<keyword evidence="8" id="KW-1185">Reference proteome</keyword>
<dbReference type="RefSeq" id="XP_067486405.1">
    <property type="nucleotide sequence ID" value="XM_067638525.1"/>
</dbReference>
<organism evidence="7 8">
    <name type="scientific">Arthrobotrys flagrans</name>
    <name type="common">Nematode-trapping fungus</name>
    <name type="synonym">Trichothecium flagrans</name>
    <dbReference type="NCBI Taxonomy" id="97331"/>
    <lineage>
        <taxon>Eukaryota</taxon>
        <taxon>Fungi</taxon>
        <taxon>Dikarya</taxon>
        <taxon>Ascomycota</taxon>
        <taxon>Pezizomycotina</taxon>
        <taxon>Orbiliomycetes</taxon>
        <taxon>Orbiliales</taxon>
        <taxon>Orbiliaceae</taxon>
        <taxon>Arthrobotrys</taxon>
    </lineage>
</organism>
<dbReference type="PANTHER" id="PTHR43806">
    <property type="entry name" value="PEPTIDASE S8"/>
    <property type="match status" value="1"/>
</dbReference>
<dbReference type="SUPFAM" id="SSF52743">
    <property type="entry name" value="Subtilisin-like"/>
    <property type="match status" value="1"/>
</dbReference>
<dbReference type="GeneID" id="93591059"/>
<keyword evidence="4" id="KW-0720">Serine protease</keyword>